<accession>A0ABY6D483</accession>
<organism evidence="2 3">
    <name type="scientific">Reichenbachiella carrageenanivorans</name>
    <dbReference type="NCBI Taxonomy" id="2979869"/>
    <lineage>
        <taxon>Bacteria</taxon>
        <taxon>Pseudomonadati</taxon>
        <taxon>Bacteroidota</taxon>
        <taxon>Cytophagia</taxon>
        <taxon>Cytophagales</taxon>
        <taxon>Reichenbachiellaceae</taxon>
        <taxon>Reichenbachiella</taxon>
    </lineage>
</organism>
<keyword evidence="3" id="KW-1185">Reference proteome</keyword>
<dbReference type="Proteomes" id="UP001062165">
    <property type="component" value="Chromosome"/>
</dbReference>
<name>A0ABY6D483_9BACT</name>
<evidence type="ECO:0000259" key="1">
    <source>
        <dbReference type="Pfam" id="PF09423"/>
    </source>
</evidence>
<sequence length="837" mass="94057">MKRKNSSMGIAQRLFVLAVLVTVQWSPVWGGHWDFDHTNDRVWIGEEFLSTPLEDWRVSNQRVECVGNNRDMRVNVLTHLAGASGDLEVKVKMGLLNVNASRGKSGLRIALQDHTDNDIKSLCYYGKGIDVGVDRSGVLFVGEQSTRLDTQFDWSNFEIIVKATANDGLYTLNVSAKDVKERSASIVLEGIPSIKGMIALVNSFDSKPDQEGAKYWFDDLSVAGTSIQEQPENAFGPILFNMYTLSREVMKMSVQMPPIGAQDAQEVTLELKQGDTFQQIATAKILKDSRLAIFRIENWDSTSDHMYRLVYNGRIPNGTPKKYYYEGRIAHDPIDKPLVIGGLTCQHWAGYPYRPLTENLASVDPDLLFFSGDQVYEPNGGYMIEREDPTKAIVNYLGKWNMFGWAFGSLMKDRPTICIPDDHEVYQGNLWGENGKLIGLNNWKTGADQLGGFVQPVPMLDVVMKTNSAHLPDPYDPTPMQNNIPVYYSDLVYGEVSFAIIGDRVFKSGPDQVAWWEGRKDHIAFDLDDPSKLENDDLVLLGERQEEFLRMWSQDWQGAKMKSILTQTAFANVATHHGPNSQYLHGDMDSGGWPKGKRDVAVDLMRKTGSFHICGDQHLTALVQYGIDQQRDAVWSFITPAVSTGYERRFLPDRVDKPIVNRPSPEWPNTGEYQDIFGNYLYVAAVGNPIDNTKSKDRYQVAANRASGFGVITFDNQNRTIRTDAIPFLASRDHTGDLKQFAGWPKIVKQEESFGIGALYSLPILDVKGAKDAVVLITNEQGELMMSYRIKGQTFQPKVRNAGMYKVKIGDPDVDEWVTKKIKTLNGNKSSSVKFKL</sequence>
<dbReference type="Gene3D" id="3.60.21.70">
    <property type="entry name" value="PhoD-like phosphatase"/>
    <property type="match status" value="1"/>
</dbReference>
<proteinExistence type="predicted"/>
<evidence type="ECO:0000313" key="3">
    <source>
        <dbReference type="Proteomes" id="UP001062165"/>
    </source>
</evidence>
<feature type="domain" description="PhoD-like phosphatase metallophosphatase" evidence="1">
    <location>
        <begin position="343"/>
        <end position="648"/>
    </location>
</feature>
<dbReference type="InterPro" id="IPR038607">
    <property type="entry name" value="PhoD-like_sf"/>
</dbReference>
<reference evidence="2" key="1">
    <citation type="submission" date="2022-10" db="EMBL/GenBank/DDBJ databases">
        <title>Comparative genomics and taxonomic characterization of three novel marine species of genus Reichenbachiella exhibiting antioxidant and polysaccharide degradation activities.</title>
        <authorList>
            <person name="Muhammad N."/>
            <person name="Lee Y.-J."/>
            <person name="Ko J."/>
            <person name="Kim S.-G."/>
        </authorList>
    </citation>
    <scope>NUCLEOTIDE SEQUENCE</scope>
    <source>
        <strain evidence="2">Wsw4-B4</strain>
    </source>
</reference>
<dbReference type="RefSeq" id="WP_263052700.1">
    <property type="nucleotide sequence ID" value="NZ_CP106735.1"/>
</dbReference>
<dbReference type="InterPro" id="IPR018946">
    <property type="entry name" value="PhoD-like_MPP"/>
</dbReference>
<dbReference type="Pfam" id="PF09423">
    <property type="entry name" value="PhoD"/>
    <property type="match status" value="1"/>
</dbReference>
<dbReference type="InterPro" id="IPR029052">
    <property type="entry name" value="Metallo-depent_PP-like"/>
</dbReference>
<evidence type="ECO:0000313" key="2">
    <source>
        <dbReference type="EMBL" id="UXX80971.1"/>
    </source>
</evidence>
<dbReference type="SUPFAM" id="SSF56300">
    <property type="entry name" value="Metallo-dependent phosphatases"/>
    <property type="match status" value="1"/>
</dbReference>
<gene>
    <name evidence="2" type="ORF">N7E81_07650</name>
</gene>
<dbReference type="EMBL" id="CP106735">
    <property type="protein sequence ID" value="UXX80971.1"/>
    <property type="molecule type" value="Genomic_DNA"/>
</dbReference>
<protein>
    <submittedName>
        <fullName evidence="2">Alkaline phosphatase D family protein</fullName>
    </submittedName>
</protein>